<dbReference type="EMBL" id="CADEBC010000503">
    <property type="protein sequence ID" value="CAB3239639.1"/>
    <property type="molecule type" value="Genomic_DNA"/>
</dbReference>
<keyword evidence="2" id="KW-1185">Reference proteome</keyword>
<evidence type="ECO:0000313" key="2">
    <source>
        <dbReference type="Proteomes" id="UP000494106"/>
    </source>
</evidence>
<evidence type="ECO:0008006" key="3">
    <source>
        <dbReference type="Google" id="ProtNLM"/>
    </source>
</evidence>
<proteinExistence type="predicted"/>
<name>A0A8S1A197_ARCPL</name>
<dbReference type="AlphaFoldDB" id="A0A8S1A197"/>
<accession>A0A8S1A197</accession>
<evidence type="ECO:0000313" key="1">
    <source>
        <dbReference type="EMBL" id="CAB3239639.1"/>
    </source>
</evidence>
<comment type="caution">
    <text evidence="1">The sequence shown here is derived from an EMBL/GenBank/DDBJ whole genome shotgun (WGS) entry which is preliminary data.</text>
</comment>
<gene>
    <name evidence="1" type="ORF">APLA_LOCUS7861</name>
</gene>
<dbReference type="Proteomes" id="UP000494106">
    <property type="component" value="Unassembled WGS sequence"/>
</dbReference>
<dbReference type="OrthoDB" id="3863715at2759"/>
<protein>
    <recommendedName>
        <fullName evidence="3">Retrotransposon gag domain-containing protein</fullName>
    </recommendedName>
</protein>
<reference evidence="1 2" key="1">
    <citation type="submission" date="2020-04" db="EMBL/GenBank/DDBJ databases">
        <authorList>
            <person name="Wallbank WR R."/>
            <person name="Pardo Diaz C."/>
            <person name="Kozak K."/>
            <person name="Martin S."/>
            <person name="Jiggins C."/>
            <person name="Moest M."/>
            <person name="Warren A I."/>
            <person name="Byers J.R.P. K."/>
            <person name="Montejo-Kovacevich G."/>
            <person name="Yen C E."/>
        </authorList>
    </citation>
    <scope>NUCLEOTIDE SEQUENCE [LARGE SCALE GENOMIC DNA]</scope>
</reference>
<organism evidence="1 2">
    <name type="scientific">Arctia plantaginis</name>
    <name type="common">Wood tiger moth</name>
    <name type="synonym">Phalaena plantaginis</name>
    <dbReference type="NCBI Taxonomy" id="874455"/>
    <lineage>
        <taxon>Eukaryota</taxon>
        <taxon>Metazoa</taxon>
        <taxon>Ecdysozoa</taxon>
        <taxon>Arthropoda</taxon>
        <taxon>Hexapoda</taxon>
        <taxon>Insecta</taxon>
        <taxon>Pterygota</taxon>
        <taxon>Neoptera</taxon>
        <taxon>Endopterygota</taxon>
        <taxon>Lepidoptera</taxon>
        <taxon>Glossata</taxon>
        <taxon>Ditrysia</taxon>
        <taxon>Noctuoidea</taxon>
        <taxon>Erebidae</taxon>
        <taxon>Arctiinae</taxon>
        <taxon>Arctia</taxon>
    </lineage>
</organism>
<sequence length="215" mass="24333">MAGDKDEAGIATGFGATSTLAGTSAMDAYGVCKFSGEDKTYSSSKWANDIEDNAEIFGWTAQQKLIIARRSLVGTAELWLRSEKTFRTFEELRTALTKEFPDALNTKEIHELMAGRRKKKDETVYQYMLLMRELGKRAKFPDYVTVQYIVDGIPDYENNKAILYGITSFSVLKEKLAVYEMMKSKMKRYHVEKVDLNAEGPVRTSTGADCMKLWP</sequence>